<dbReference type="GO" id="GO:0006310">
    <property type="term" value="P:DNA recombination"/>
    <property type="evidence" value="ECO:0007669"/>
    <property type="project" value="InterPro"/>
</dbReference>
<evidence type="ECO:0000313" key="9">
    <source>
        <dbReference type="EMBL" id="APC41203.1"/>
    </source>
</evidence>
<evidence type="ECO:0000256" key="4">
    <source>
        <dbReference type="ARBA" id="ARBA00022801"/>
    </source>
</evidence>
<dbReference type="STRING" id="1552.A7L45_14525"/>
<reference evidence="10" key="1">
    <citation type="journal article" date="2016" name="Front. Microbiol.">
        <title>Complete Genome Sequence of Clostridium estertheticum DSM 8809, a Microbe Identified in Spoiled Vacuum Packed Beef.</title>
        <authorList>
            <person name="Yu Z."/>
            <person name="Gunn L."/>
            <person name="Brennan E."/>
            <person name="Reid R."/>
            <person name="Wall P.G."/>
            <person name="Gaora O.P."/>
            <person name="Hurley D."/>
            <person name="Bolton D."/>
            <person name="Fanning S."/>
        </authorList>
    </citation>
    <scope>NUCLEOTIDE SEQUENCE [LARGE SCALE GENOMIC DNA]</scope>
    <source>
        <strain evidence="10">DSM 8809</strain>
    </source>
</reference>
<evidence type="ECO:0000313" key="10">
    <source>
        <dbReference type="Proteomes" id="UP000182569"/>
    </source>
</evidence>
<dbReference type="Pfam" id="PF02272">
    <property type="entry name" value="DHHA1"/>
    <property type="match status" value="1"/>
</dbReference>
<dbReference type="InterPro" id="IPR038763">
    <property type="entry name" value="DHH_sf"/>
</dbReference>
<comment type="similarity">
    <text evidence="1">Belongs to the RecJ family.</text>
</comment>
<accession>A0A1J0GIQ8</accession>
<name>A0A1J0GIQ8_9CLOT</name>
<protein>
    <recommendedName>
        <fullName evidence="2">Single-stranded-DNA-specific exonuclease RecJ</fullName>
    </recommendedName>
</protein>
<dbReference type="InterPro" id="IPR004610">
    <property type="entry name" value="RecJ"/>
</dbReference>
<dbReference type="NCBIfam" id="TIGR00644">
    <property type="entry name" value="recJ"/>
    <property type="match status" value="1"/>
</dbReference>
<dbReference type="Pfam" id="PF01368">
    <property type="entry name" value="DHH"/>
    <property type="match status" value="1"/>
</dbReference>
<keyword evidence="10" id="KW-1185">Reference proteome</keyword>
<dbReference type="GO" id="GO:0008409">
    <property type="term" value="F:5'-3' exonuclease activity"/>
    <property type="evidence" value="ECO:0007669"/>
    <property type="project" value="InterPro"/>
</dbReference>
<feature type="domain" description="DDH" evidence="6">
    <location>
        <begin position="78"/>
        <end position="236"/>
    </location>
</feature>
<dbReference type="OrthoDB" id="9809852at2"/>
<dbReference type="Gene3D" id="3.10.310.30">
    <property type="match status" value="1"/>
</dbReference>
<feature type="domain" description="RecJ OB" evidence="8">
    <location>
        <begin position="462"/>
        <end position="583"/>
    </location>
</feature>
<gene>
    <name evidence="9" type="ORF">A7L45_14525</name>
</gene>
<sequence length="589" mass="66776">MEKKWLLRNTSKDVISLANKSGVSPVVAKILINRGFDNEIDIRKFMRASIDDLYDPFLMKDMEKAIYIIKLAIENKEKIVVYGDYDADGVTSTVIMYKGLKRSGANVEYYVPDREHEGYGINSDRIRKLNDEGFKVVLTCDNGIAAIEQVKLAKELGLIVIITDHHELQFDENESGERTFKLPPADAVINPKQKECNYPFKNLCGAGIAFKFVQALFIKIGIDVKFANEFIEIAGIGTICDVVDLVDENRIIAKNALDMLTNTKNLGLRCLKEMLSINDKEIKCYHVGFQIGPCINATGRLESAAISVELLLCEEENRAKELAKTLFDLNKKRQEMTTENVEEVIELIHNSTFKNDKVLVIYKDTIHESIAGIVAGRVRETFNVPTIILTKGKETPKGSARSIKEYNLFEELIKCKELLEKFGGHPMAAGLSIKEENIENLRQKLNLICTLTDEDIKPKIRIDQRMPLGKINYEMINELEQLEPFGKGNSSPLLAEKNIPILKIDILGKSANTIKIKCVIPGLNKTIDGIFFNRVDEFIEMLKERYGEEHMNYLTNPRGLKLDLIYSPQINEYNGRKSIQLKILEFQLS</sequence>
<dbReference type="InterPro" id="IPR003156">
    <property type="entry name" value="DHHA1_dom"/>
</dbReference>
<dbReference type="SUPFAM" id="SSF64182">
    <property type="entry name" value="DHH phosphoesterases"/>
    <property type="match status" value="1"/>
</dbReference>
<dbReference type="Pfam" id="PF17768">
    <property type="entry name" value="RecJ_OB"/>
    <property type="match status" value="1"/>
</dbReference>
<dbReference type="InterPro" id="IPR051673">
    <property type="entry name" value="SSDNA_exonuclease_RecJ"/>
</dbReference>
<dbReference type="KEGG" id="ceu:A7L45_14525"/>
<dbReference type="GO" id="GO:0003676">
    <property type="term" value="F:nucleic acid binding"/>
    <property type="evidence" value="ECO:0007669"/>
    <property type="project" value="InterPro"/>
</dbReference>
<dbReference type="Proteomes" id="UP000182569">
    <property type="component" value="Chromosome"/>
</dbReference>
<organism evidence="9 10">
    <name type="scientific">Clostridium estertheticum subsp. estertheticum</name>
    <dbReference type="NCBI Taxonomy" id="1552"/>
    <lineage>
        <taxon>Bacteria</taxon>
        <taxon>Bacillati</taxon>
        <taxon>Bacillota</taxon>
        <taxon>Clostridia</taxon>
        <taxon>Eubacteriales</taxon>
        <taxon>Clostridiaceae</taxon>
        <taxon>Clostridium</taxon>
    </lineage>
</organism>
<evidence type="ECO:0000259" key="7">
    <source>
        <dbReference type="Pfam" id="PF02272"/>
    </source>
</evidence>
<dbReference type="InterPro" id="IPR041122">
    <property type="entry name" value="RecJ_OB"/>
</dbReference>
<keyword evidence="3" id="KW-0540">Nuclease</keyword>
<dbReference type="GO" id="GO:0006281">
    <property type="term" value="P:DNA repair"/>
    <property type="evidence" value="ECO:0007669"/>
    <property type="project" value="InterPro"/>
</dbReference>
<dbReference type="InterPro" id="IPR001667">
    <property type="entry name" value="DDH_dom"/>
</dbReference>
<dbReference type="AlphaFoldDB" id="A0A1J0GIQ8"/>
<keyword evidence="5 9" id="KW-0269">Exonuclease</keyword>
<evidence type="ECO:0000259" key="8">
    <source>
        <dbReference type="Pfam" id="PF17768"/>
    </source>
</evidence>
<dbReference type="PANTHER" id="PTHR30255">
    <property type="entry name" value="SINGLE-STRANDED-DNA-SPECIFIC EXONUCLEASE RECJ"/>
    <property type="match status" value="1"/>
</dbReference>
<evidence type="ECO:0000259" key="6">
    <source>
        <dbReference type="Pfam" id="PF01368"/>
    </source>
</evidence>
<evidence type="ECO:0000256" key="1">
    <source>
        <dbReference type="ARBA" id="ARBA00005915"/>
    </source>
</evidence>
<feature type="domain" description="DHHA1" evidence="7">
    <location>
        <begin position="355"/>
        <end position="447"/>
    </location>
</feature>
<evidence type="ECO:0000256" key="2">
    <source>
        <dbReference type="ARBA" id="ARBA00019841"/>
    </source>
</evidence>
<evidence type="ECO:0000256" key="3">
    <source>
        <dbReference type="ARBA" id="ARBA00022722"/>
    </source>
</evidence>
<dbReference type="RefSeq" id="WP_071613497.1">
    <property type="nucleotide sequence ID" value="NZ_CP015756.1"/>
</dbReference>
<dbReference type="EMBL" id="CP015756">
    <property type="protein sequence ID" value="APC41203.1"/>
    <property type="molecule type" value="Genomic_DNA"/>
</dbReference>
<dbReference type="PANTHER" id="PTHR30255:SF2">
    <property type="entry name" value="SINGLE-STRANDED-DNA-SPECIFIC EXONUCLEASE RECJ"/>
    <property type="match status" value="1"/>
</dbReference>
<dbReference type="Gene3D" id="3.90.1640.30">
    <property type="match status" value="1"/>
</dbReference>
<keyword evidence="4" id="KW-0378">Hydrolase</keyword>
<proteinExistence type="inferred from homology"/>
<evidence type="ECO:0000256" key="5">
    <source>
        <dbReference type="ARBA" id="ARBA00022839"/>
    </source>
</evidence>